<feature type="domain" description="Carrier" evidence="2">
    <location>
        <begin position="76"/>
        <end position="155"/>
    </location>
</feature>
<dbReference type="InterPro" id="IPR013114">
    <property type="entry name" value="FabA_FabZ"/>
</dbReference>
<dbReference type="InterPro" id="IPR036736">
    <property type="entry name" value="ACP-like_sf"/>
</dbReference>
<sequence length="324" mass="36232">MVRACLVTILTFASEIAYGRTVRNCVFPLSSSIISFPVSATEQSTLSFDELKETLKRCPEGTYEATVAFRNNKDSEQVPVIVMGIIERHLEPEQKDVLRAGGDEIRLYEDLGVDSLTMLEIVMMTEQTLELSLDNEELKDLRTIGDVKTYIDCKIKGEKPPSREKTYRIEEIASVMPQQDPFLFLESATLNGEVATGTYKISGTEVFLEGHFKDNPVFPASIMIEALGQLGVFYLLKGENILFERPVRPDSIFFTSCDGVRCRRICKPGEKLELTIKLKQVRHPIAVFDGLIQVGDEKAASAEEIKLTFDYYPTLDATGGDFSG</sequence>
<evidence type="ECO:0000259" key="2">
    <source>
        <dbReference type="PROSITE" id="PS50075"/>
    </source>
</evidence>
<evidence type="ECO:0000256" key="1">
    <source>
        <dbReference type="ARBA" id="ARBA00023239"/>
    </source>
</evidence>
<proteinExistence type="predicted"/>
<dbReference type="EMBL" id="EU016629">
    <property type="protein sequence ID" value="ABZ08465.1"/>
    <property type="molecule type" value="Genomic_DNA"/>
</dbReference>
<dbReference type="PROSITE" id="PS50075">
    <property type="entry name" value="CARRIER"/>
    <property type="match status" value="1"/>
</dbReference>
<evidence type="ECO:0000313" key="3">
    <source>
        <dbReference type="EMBL" id="ABZ08465.1"/>
    </source>
</evidence>
<dbReference type="SUPFAM" id="SSF47336">
    <property type="entry name" value="ACP-like"/>
    <property type="match status" value="1"/>
</dbReference>
<dbReference type="Pfam" id="PF00550">
    <property type="entry name" value="PP-binding"/>
    <property type="match status" value="1"/>
</dbReference>
<dbReference type="InterPro" id="IPR029069">
    <property type="entry name" value="HotDog_dom_sf"/>
</dbReference>
<dbReference type="PANTHER" id="PTHR30272">
    <property type="entry name" value="3-HYDROXYACYL-[ACYL-CARRIER-PROTEIN] DEHYDRATASE"/>
    <property type="match status" value="1"/>
</dbReference>
<dbReference type="Pfam" id="PF07977">
    <property type="entry name" value="FabA"/>
    <property type="match status" value="1"/>
</dbReference>
<dbReference type="SUPFAM" id="SSF54637">
    <property type="entry name" value="Thioesterase/thiol ester dehydrase-isomerase"/>
    <property type="match status" value="1"/>
</dbReference>
<dbReference type="GO" id="GO:0016829">
    <property type="term" value="F:lyase activity"/>
    <property type="evidence" value="ECO:0007669"/>
    <property type="project" value="UniProtKB-KW"/>
</dbReference>
<protein>
    <submittedName>
        <fullName evidence="3">Putative phosphopantetheine attachment site</fullName>
    </submittedName>
</protein>
<dbReference type="Gene3D" id="1.10.1200.10">
    <property type="entry name" value="ACP-like"/>
    <property type="match status" value="1"/>
</dbReference>
<gene>
    <name evidence="3" type="ORF">ALOHA_HF4000APKG3D20ctg1g12</name>
</gene>
<keyword evidence="1" id="KW-0456">Lyase</keyword>
<organism evidence="3">
    <name type="scientific">uncultured marine microorganism HF4000_APKG3D20</name>
    <dbReference type="NCBI Taxonomy" id="455549"/>
    <lineage>
        <taxon>unclassified sequences</taxon>
        <taxon>environmental samples</taxon>
    </lineage>
</organism>
<name>B3T7A5_9ZZZZ</name>
<dbReference type="PANTHER" id="PTHR30272:SF1">
    <property type="entry name" value="3-HYDROXYACYL-[ACYL-CARRIER-PROTEIN] DEHYDRATASE"/>
    <property type="match status" value="1"/>
</dbReference>
<dbReference type="InterPro" id="IPR009081">
    <property type="entry name" value="PP-bd_ACP"/>
</dbReference>
<dbReference type="AlphaFoldDB" id="B3T7A5"/>
<reference evidence="3" key="1">
    <citation type="journal article" date="2008" name="ISME J.">
        <title>Genomic patterns of recombination, clonal divergence and environment in marine microbial populations.</title>
        <authorList>
            <person name="Konstantinidis K.T."/>
            <person name="Delong E.F."/>
        </authorList>
    </citation>
    <scope>NUCLEOTIDE SEQUENCE</scope>
</reference>
<dbReference type="Gene3D" id="3.10.129.10">
    <property type="entry name" value="Hotdog Thioesterase"/>
    <property type="match status" value="1"/>
</dbReference>
<accession>B3T7A5</accession>